<evidence type="ECO:0000259" key="19">
    <source>
        <dbReference type="Pfam" id="PF06455"/>
    </source>
</evidence>
<feature type="transmembrane region" description="Helical" evidence="16">
    <location>
        <begin position="39"/>
        <end position="63"/>
    </location>
</feature>
<evidence type="ECO:0000256" key="9">
    <source>
        <dbReference type="ARBA" id="ARBA00022982"/>
    </source>
</evidence>
<keyword evidence="5" id="KW-0679">Respiratory chain</keyword>
<evidence type="ECO:0000256" key="5">
    <source>
        <dbReference type="ARBA" id="ARBA00022660"/>
    </source>
</evidence>
<dbReference type="GO" id="GO:0005743">
    <property type="term" value="C:mitochondrial inner membrane"/>
    <property type="evidence" value="ECO:0007669"/>
    <property type="project" value="UniProtKB-SubCell"/>
</dbReference>
<name>A0A6M4RHX4_9BIVA</name>
<dbReference type="Pfam" id="PF06455">
    <property type="entry name" value="NADH5_C"/>
    <property type="match status" value="1"/>
</dbReference>
<evidence type="ECO:0000256" key="6">
    <source>
        <dbReference type="ARBA" id="ARBA00022692"/>
    </source>
</evidence>
<keyword evidence="7" id="KW-0999">Mitochondrion inner membrane</keyword>
<geneLocation type="mitochondrion" evidence="20"/>
<comment type="function">
    <text evidence="16">Core subunit of the mitochondrial membrane respiratory chain NADH dehydrogenase (Complex I) which catalyzes electron transfer from NADH through the respiratory chain, using ubiquinone as an electron acceptor. Essential for the catalytic activity and assembly of complex I.</text>
</comment>
<sequence length="565" mass="61982">MVQFSKVVGSLFLGVGVFSLLISSQCPMQILEWSLWFSYSFGISFSILLDCSSFLFISTVMMISGSVMVYCSWYMSDEVYYNRFVLLVLLFVGSMVFLITIPNLVCVLIGWDGLGITSFLLVIYYQNNKSLGAGMVTALVNRIGDVLLLFIIGSMMSEGGWLLYENSLVVENLYLPIVLVVGAITKSAQMPFSAWLPAAMAAPTPVSSLVHSSTLVTAGVYLLLRCSSVLEESGLAMNLLKSLSLVTLVMAGSAALVEIDLKKVIALSTLSQLSMMLFSLSLGLTSVCFFHLVAHASFKALLFLCAGVVIHSNFKTQDIRCLGKSWSVLPVSMAFLTVANMSLCGVPFLSGFYSKDMIIELSFMVGDNVGVYMLEILGTLFTSWYSLRLMLNLMFGLNKGISRVSFGEENVILKMAYFSLAVMSVGVGWVVSQVVVSLSNSVHLFLFDKSLAMGFIPLAGLVYWFSLNQQESVCWKKEALWFLSSMWNLKSMTTQLPSKFLVLYSDVVLVSLEKGWLEKVGPQGAVVVLKSASKLAQTYQQYQFLRMALASAFILASGAMLSTLI</sequence>
<evidence type="ECO:0000256" key="13">
    <source>
        <dbReference type="ARBA" id="ARBA00023128"/>
    </source>
</evidence>
<dbReference type="EC" id="7.1.1.2" evidence="2 16"/>
<feature type="transmembrane region" description="Helical" evidence="16">
    <location>
        <begin position="107"/>
        <end position="125"/>
    </location>
</feature>
<feature type="transmembrane region" description="Helical" evidence="16">
    <location>
        <begin position="369"/>
        <end position="391"/>
    </location>
</feature>
<feature type="transmembrane region" description="Helical" evidence="16">
    <location>
        <begin position="273"/>
        <end position="292"/>
    </location>
</feature>
<evidence type="ECO:0000256" key="12">
    <source>
        <dbReference type="ARBA" id="ARBA00023075"/>
    </source>
</evidence>
<evidence type="ECO:0000256" key="3">
    <source>
        <dbReference type="ARBA" id="ARBA00021096"/>
    </source>
</evidence>
<evidence type="ECO:0000256" key="14">
    <source>
        <dbReference type="ARBA" id="ARBA00023136"/>
    </source>
</evidence>
<keyword evidence="9" id="KW-0249">Electron transport</keyword>
<feature type="transmembrane region" description="Helical" evidence="16">
    <location>
        <begin position="242"/>
        <end position="261"/>
    </location>
</feature>
<feature type="domain" description="NADH:quinone oxidoreductase/Mrp antiporter transmembrane" evidence="17">
    <location>
        <begin position="103"/>
        <end position="373"/>
    </location>
</feature>
<evidence type="ECO:0000256" key="16">
    <source>
        <dbReference type="RuleBase" id="RU003404"/>
    </source>
</evidence>
<feature type="domain" description="NADH-Ubiquinone oxidoreductase (complex I) chain 5 N-terminal" evidence="18">
    <location>
        <begin position="36"/>
        <end position="84"/>
    </location>
</feature>
<dbReference type="PANTHER" id="PTHR42829:SF2">
    <property type="entry name" value="NADH-UBIQUINONE OXIDOREDUCTASE CHAIN 5"/>
    <property type="match status" value="1"/>
</dbReference>
<dbReference type="InterPro" id="IPR003945">
    <property type="entry name" value="NU5C-like"/>
</dbReference>
<feature type="transmembrane region" description="Helical" evidence="16">
    <location>
        <begin position="84"/>
        <end position="101"/>
    </location>
</feature>
<evidence type="ECO:0000259" key="18">
    <source>
        <dbReference type="Pfam" id="PF00662"/>
    </source>
</evidence>
<evidence type="ECO:0000313" key="20">
    <source>
        <dbReference type="EMBL" id="QJS32947.1"/>
    </source>
</evidence>
<keyword evidence="12 16" id="KW-0830">Ubiquinone</keyword>
<evidence type="ECO:0000256" key="7">
    <source>
        <dbReference type="ARBA" id="ARBA00022792"/>
    </source>
</evidence>
<dbReference type="Pfam" id="PF00361">
    <property type="entry name" value="Proton_antipo_M"/>
    <property type="match status" value="1"/>
</dbReference>
<organism evidence="20">
    <name type="scientific">Modiolus comptus</name>
    <dbReference type="NCBI Taxonomy" id="674266"/>
    <lineage>
        <taxon>Eukaryota</taxon>
        <taxon>Metazoa</taxon>
        <taxon>Spiralia</taxon>
        <taxon>Lophotrochozoa</taxon>
        <taxon>Mollusca</taxon>
        <taxon>Bivalvia</taxon>
        <taxon>Autobranchia</taxon>
        <taxon>Pteriomorphia</taxon>
        <taxon>Mytilida</taxon>
        <taxon>Mytiloidea</taxon>
        <taxon>Mytilidae</taxon>
        <taxon>Modiolinae</taxon>
        <taxon>Modiolus</taxon>
    </lineage>
</organism>
<feature type="transmembrane region" description="Helical" evidence="16">
    <location>
        <begin position="208"/>
        <end position="230"/>
    </location>
</feature>
<evidence type="ECO:0000259" key="17">
    <source>
        <dbReference type="Pfam" id="PF00361"/>
    </source>
</evidence>
<keyword evidence="10 16" id="KW-1133">Transmembrane helix</keyword>
<keyword evidence="4 16" id="KW-0813">Transport</keyword>
<evidence type="ECO:0000256" key="11">
    <source>
        <dbReference type="ARBA" id="ARBA00023027"/>
    </source>
</evidence>
<evidence type="ECO:0000256" key="2">
    <source>
        <dbReference type="ARBA" id="ARBA00012944"/>
    </source>
</evidence>
<keyword evidence="14 16" id="KW-0472">Membrane</keyword>
<dbReference type="GO" id="GO:0042773">
    <property type="term" value="P:ATP synthesis coupled electron transport"/>
    <property type="evidence" value="ECO:0007669"/>
    <property type="project" value="InterPro"/>
</dbReference>
<feature type="domain" description="NADH dehydrogenase subunit 5 C-terminal" evidence="19">
    <location>
        <begin position="385"/>
        <end position="555"/>
    </location>
</feature>
<protein>
    <recommendedName>
        <fullName evidence="3 16">NADH-ubiquinone oxidoreductase chain 5</fullName>
        <ecNumber evidence="2 16">7.1.1.2</ecNumber>
    </recommendedName>
</protein>
<dbReference type="Pfam" id="PF00662">
    <property type="entry name" value="Proton_antipo_N"/>
    <property type="match status" value="1"/>
</dbReference>
<feature type="transmembrane region" description="Helical" evidence="16">
    <location>
        <begin position="411"/>
        <end position="431"/>
    </location>
</feature>
<evidence type="ECO:0000256" key="1">
    <source>
        <dbReference type="ARBA" id="ARBA00004448"/>
    </source>
</evidence>
<reference evidence="20" key="1">
    <citation type="journal article" date="2020" name="Mitochondrial DNA Part B Resour">
        <title>The complete mitochondrial genome of a marine mussel, Modiolus comptus (Mollusca: Mytilidae), and its phylogenetic implication.</title>
        <authorList>
            <person name="Zhang Z."/>
            <person name="Ma P."/>
            <person name="Hu L."/>
            <person name="Liu Y."/>
            <person name="Wang H."/>
        </authorList>
    </citation>
    <scope>NUCLEOTIDE SEQUENCE</scope>
    <source>
        <strain evidence="20">4-02-1462</strain>
    </source>
</reference>
<keyword evidence="13 16" id="KW-0496">Mitochondrion</keyword>
<evidence type="ECO:0000256" key="4">
    <source>
        <dbReference type="ARBA" id="ARBA00022448"/>
    </source>
</evidence>
<evidence type="ECO:0000256" key="15">
    <source>
        <dbReference type="ARBA" id="ARBA00049551"/>
    </source>
</evidence>
<comment type="subcellular location">
    <subcellularLocation>
        <location evidence="1">Mitochondrion inner membrane</location>
        <topology evidence="1">Multi-pass membrane protein</topology>
    </subcellularLocation>
</comment>
<comment type="similarity">
    <text evidence="16">Belongs to the complex I subunit 5 family.</text>
</comment>
<dbReference type="InterPro" id="IPR001750">
    <property type="entry name" value="ND/Mrp_TM"/>
</dbReference>
<dbReference type="InterPro" id="IPR010934">
    <property type="entry name" value="NADH_DH_su5_C"/>
</dbReference>
<dbReference type="PANTHER" id="PTHR42829">
    <property type="entry name" value="NADH-UBIQUINONE OXIDOREDUCTASE CHAIN 5"/>
    <property type="match status" value="1"/>
</dbReference>
<dbReference type="GO" id="GO:0008137">
    <property type="term" value="F:NADH dehydrogenase (ubiquinone) activity"/>
    <property type="evidence" value="ECO:0007669"/>
    <property type="project" value="UniProtKB-EC"/>
</dbReference>
<comment type="catalytic activity">
    <reaction evidence="15 16">
        <text>a ubiquinone + NADH + 5 H(+)(in) = a ubiquinol + NAD(+) + 4 H(+)(out)</text>
        <dbReference type="Rhea" id="RHEA:29091"/>
        <dbReference type="Rhea" id="RHEA-COMP:9565"/>
        <dbReference type="Rhea" id="RHEA-COMP:9566"/>
        <dbReference type="ChEBI" id="CHEBI:15378"/>
        <dbReference type="ChEBI" id="CHEBI:16389"/>
        <dbReference type="ChEBI" id="CHEBI:17976"/>
        <dbReference type="ChEBI" id="CHEBI:57540"/>
        <dbReference type="ChEBI" id="CHEBI:57945"/>
        <dbReference type="EC" id="7.1.1.2"/>
    </reaction>
</comment>
<feature type="transmembrane region" description="Helical" evidence="16">
    <location>
        <begin position="326"/>
        <end position="349"/>
    </location>
</feature>
<keyword evidence="6 16" id="KW-0812">Transmembrane</keyword>
<evidence type="ECO:0000256" key="10">
    <source>
        <dbReference type="ARBA" id="ARBA00022989"/>
    </source>
</evidence>
<proteinExistence type="inferred from homology"/>
<feature type="transmembrane region" description="Helical" evidence="16">
    <location>
        <begin position="298"/>
        <end position="314"/>
    </location>
</feature>
<dbReference type="PRINTS" id="PR01434">
    <property type="entry name" value="NADHDHGNASE5"/>
</dbReference>
<dbReference type="GO" id="GO:0003954">
    <property type="term" value="F:NADH dehydrogenase activity"/>
    <property type="evidence" value="ECO:0007669"/>
    <property type="project" value="TreeGrafter"/>
</dbReference>
<dbReference type="EMBL" id="MN602036">
    <property type="protein sequence ID" value="QJS32947.1"/>
    <property type="molecule type" value="Genomic_DNA"/>
</dbReference>
<feature type="transmembrane region" description="Helical" evidence="16">
    <location>
        <begin position="544"/>
        <end position="564"/>
    </location>
</feature>
<gene>
    <name evidence="20" type="primary">ND5</name>
</gene>
<dbReference type="AlphaFoldDB" id="A0A6M4RHX4"/>
<keyword evidence="11 16" id="KW-0520">NAD</keyword>
<dbReference type="InterPro" id="IPR001516">
    <property type="entry name" value="Proton_antipo_N"/>
</dbReference>
<evidence type="ECO:0000256" key="8">
    <source>
        <dbReference type="ARBA" id="ARBA00022967"/>
    </source>
</evidence>
<accession>A0A6M4RHX4</accession>
<keyword evidence="8" id="KW-1278">Translocase</keyword>
<feature type="transmembrane region" description="Helical" evidence="16">
    <location>
        <begin position="451"/>
        <end position="467"/>
    </location>
</feature>
<dbReference type="GO" id="GO:0015990">
    <property type="term" value="P:electron transport coupled proton transport"/>
    <property type="evidence" value="ECO:0007669"/>
    <property type="project" value="TreeGrafter"/>
</dbReference>